<protein>
    <submittedName>
        <fullName evidence="1">Cyclic lactone autoinducer peptide</fullName>
    </submittedName>
</protein>
<dbReference type="RefSeq" id="WP_166273709.1">
    <property type="nucleotide sequence ID" value="NZ_JAAFGS010000002.1"/>
</dbReference>
<organism evidence="1 2">
    <name type="scientific">Saccharibacillus alkalitolerans</name>
    <dbReference type="NCBI Taxonomy" id="2705290"/>
    <lineage>
        <taxon>Bacteria</taxon>
        <taxon>Bacillati</taxon>
        <taxon>Bacillota</taxon>
        <taxon>Bacilli</taxon>
        <taxon>Bacillales</taxon>
        <taxon>Paenibacillaceae</taxon>
        <taxon>Saccharibacillus</taxon>
    </lineage>
</organism>
<gene>
    <name evidence="1" type="ORF">GYN08_08255</name>
</gene>
<comment type="caution">
    <text evidence="1">The sequence shown here is derived from an EMBL/GenBank/DDBJ whole genome shotgun (WGS) entry which is preliminary data.</text>
</comment>
<keyword evidence="2" id="KW-1185">Reference proteome</keyword>
<name>A0ABX0F4G0_9BACL</name>
<evidence type="ECO:0000313" key="1">
    <source>
        <dbReference type="EMBL" id="NGZ75310.1"/>
    </source>
</evidence>
<sequence length="48" mass="5630">MKESLINTFVKFGEMSIGSCCAFAFYEPEIPYELKKDMEEEIMEDLDK</sequence>
<proteinExistence type="predicted"/>
<accession>A0ABX0F4G0</accession>
<reference evidence="1 2" key="1">
    <citation type="submission" date="2020-01" db="EMBL/GenBank/DDBJ databases">
        <title>Polyphasic characterisation and genomic insights into a novel alkali tolerant bacterium VR-M41.</title>
        <authorList>
            <person name="Vemuluri V.R."/>
        </authorList>
    </citation>
    <scope>NUCLEOTIDE SEQUENCE [LARGE SCALE GENOMIC DNA]</scope>
    <source>
        <strain evidence="1 2">VR-M41</strain>
    </source>
</reference>
<dbReference type="NCBIfam" id="TIGR04223">
    <property type="entry name" value="quorum_AgrD"/>
    <property type="match status" value="1"/>
</dbReference>
<evidence type="ECO:0000313" key="2">
    <source>
        <dbReference type="Proteomes" id="UP000800303"/>
    </source>
</evidence>
<dbReference type="Proteomes" id="UP000800303">
    <property type="component" value="Unassembled WGS sequence"/>
</dbReference>
<dbReference type="EMBL" id="JAAFGS010000002">
    <property type="protein sequence ID" value="NGZ75310.1"/>
    <property type="molecule type" value="Genomic_DNA"/>
</dbReference>
<dbReference type="InterPro" id="IPR009229">
    <property type="entry name" value="AgrD"/>
</dbReference>